<dbReference type="GO" id="GO:0006412">
    <property type="term" value="P:translation"/>
    <property type="evidence" value="ECO:0007669"/>
    <property type="project" value="InterPro"/>
</dbReference>
<evidence type="ECO:0000256" key="1">
    <source>
        <dbReference type="ARBA" id="ARBA00005640"/>
    </source>
</evidence>
<comment type="caution">
    <text evidence="7">Lacks conserved residue(s) required for the propagation of feature annotation.</text>
</comment>
<dbReference type="GO" id="GO:1990904">
    <property type="term" value="C:ribonucleoprotein complex"/>
    <property type="evidence" value="ECO:0007669"/>
    <property type="project" value="UniProtKB-KW"/>
</dbReference>
<comment type="similarity">
    <text evidence="7">Belongs to the class I-like SAM-binding methyltransferase superfamily. RNA M5U methyltransferase family.</text>
</comment>
<protein>
    <recommendedName>
        <fullName evidence="8">60S ribosomal protein L13</fullName>
    </recommendedName>
</protein>
<keyword evidence="10" id="KW-1185">Reference proteome</keyword>
<name>A0AAW1PWL9_9CHLO</name>
<feature type="binding site" evidence="7">
    <location>
        <position position="514"/>
    </location>
    <ligand>
        <name>S-adenosyl-L-methionine</name>
        <dbReference type="ChEBI" id="CHEBI:59789"/>
    </ligand>
</feature>
<dbReference type="InterPro" id="IPR029063">
    <property type="entry name" value="SAM-dependent_MTases_sf"/>
</dbReference>
<keyword evidence="6 8" id="KW-0687">Ribonucleoprotein</keyword>
<comment type="caution">
    <text evidence="9">The sequence shown here is derived from an EMBL/GenBank/DDBJ whole genome shotgun (WGS) entry which is preliminary data.</text>
</comment>
<accession>A0AAW1PWL9</accession>
<feature type="binding site" evidence="7">
    <location>
        <position position="418"/>
    </location>
    <ligand>
        <name>S-adenosyl-L-methionine</name>
        <dbReference type="ChEBI" id="CHEBI:59789"/>
    </ligand>
</feature>
<dbReference type="Gene3D" id="2.40.50.1070">
    <property type="match status" value="1"/>
</dbReference>
<proteinExistence type="inferred from homology"/>
<keyword evidence="5 8" id="KW-0689">Ribosomal protein</keyword>
<dbReference type="PANTHER" id="PTHR47548:SF1">
    <property type="entry name" value="S-ADENOSYL-L-METHIONINE-DEPENDENT METHYLTRANSFERASES SUPERFAMILY PROTEIN"/>
    <property type="match status" value="1"/>
</dbReference>
<dbReference type="PANTHER" id="PTHR47548">
    <property type="entry name" value="BNAA06G32370D PROTEIN"/>
    <property type="match status" value="1"/>
</dbReference>
<dbReference type="GO" id="GO:0032259">
    <property type="term" value="P:methylation"/>
    <property type="evidence" value="ECO:0007669"/>
    <property type="project" value="UniProtKB-KW"/>
</dbReference>
<organism evidence="9 10">
    <name type="scientific">[Myrmecia] bisecta</name>
    <dbReference type="NCBI Taxonomy" id="41462"/>
    <lineage>
        <taxon>Eukaryota</taxon>
        <taxon>Viridiplantae</taxon>
        <taxon>Chlorophyta</taxon>
        <taxon>core chlorophytes</taxon>
        <taxon>Trebouxiophyceae</taxon>
        <taxon>Trebouxiales</taxon>
        <taxon>Trebouxiaceae</taxon>
        <taxon>Myrmecia</taxon>
    </lineage>
</organism>
<dbReference type="AlphaFoldDB" id="A0AAW1PWL9"/>
<dbReference type="GO" id="GO:0003735">
    <property type="term" value="F:structural constituent of ribosome"/>
    <property type="evidence" value="ECO:0007669"/>
    <property type="project" value="InterPro"/>
</dbReference>
<dbReference type="Gene3D" id="1.20.5.110">
    <property type="match status" value="1"/>
</dbReference>
<dbReference type="GO" id="GO:0006396">
    <property type="term" value="P:RNA processing"/>
    <property type="evidence" value="ECO:0007669"/>
    <property type="project" value="InterPro"/>
</dbReference>
<dbReference type="Pfam" id="PF01294">
    <property type="entry name" value="Ribosomal_L13e"/>
    <property type="match status" value="1"/>
</dbReference>
<dbReference type="InterPro" id="IPR010280">
    <property type="entry name" value="U5_MeTrfase_fam"/>
</dbReference>
<evidence type="ECO:0000256" key="5">
    <source>
        <dbReference type="ARBA" id="ARBA00022980"/>
    </source>
</evidence>
<gene>
    <name evidence="9" type="ORF">WJX72_001591</name>
</gene>
<dbReference type="Proteomes" id="UP001489004">
    <property type="component" value="Unassembled WGS sequence"/>
</dbReference>
<evidence type="ECO:0000256" key="8">
    <source>
        <dbReference type="RuleBase" id="RU000572"/>
    </source>
</evidence>
<dbReference type="PROSITE" id="PS51687">
    <property type="entry name" value="SAM_MT_RNA_M5U"/>
    <property type="match status" value="1"/>
</dbReference>
<evidence type="ECO:0000256" key="6">
    <source>
        <dbReference type="ARBA" id="ARBA00023274"/>
    </source>
</evidence>
<keyword evidence="2 7" id="KW-0489">Methyltransferase</keyword>
<evidence type="ECO:0000313" key="9">
    <source>
        <dbReference type="EMBL" id="KAK9814170.1"/>
    </source>
</evidence>
<feature type="binding site" evidence="7">
    <location>
        <position position="468"/>
    </location>
    <ligand>
        <name>S-adenosyl-L-methionine</name>
        <dbReference type="ChEBI" id="CHEBI:59789"/>
    </ligand>
</feature>
<dbReference type="HAMAP" id="MF_00499">
    <property type="entry name" value="Ribosomal_eL13"/>
    <property type="match status" value="1"/>
</dbReference>
<dbReference type="PROSITE" id="PS01104">
    <property type="entry name" value="RIBOSOMAL_L13E"/>
    <property type="match status" value="1"/>
</dbReference>
<dbReference type="EMBL" id="JALJOR010000007">
    <property type="protein sequence ID" value="KAK9814170.1"/>
    <property type="molecule type" value="Genomic_DNA"/>
</dbReference>
<dbReference type="InterPro" id="IPR018256">
    <property type="entry name" value="Ribosomal_eL13_CS"/>
</dbReference>
<keyword evidence="4 7" id="KW-0949">S-adenosyl-L-methionine</keyword>
<keyword evidence="3 7" id="KW-0808">Transferase</keyword>
<evidence type="ECO:0000256" key="3">
    <source>
        <dbReference type="ARBA" id="ARBA00022679"/>
    </source>
</evidence>
<reference evidence="9 10" key="1">
    <citation type="journal article" date="2024" name="Nat. Commun.">
        <title>Phylogenomics reveals the evolutionary origins of lichenization in chlorophyte algae.</title>
        <authorList>
            <person name="Puginier C."/>
            <person name="Libourel C."/>
            <person name="Otte J."/>
            <person name="Skaloud P."/>
            <person name="Haon M."/>
            <person name="Grisel S."/>
            <person name="Petersen M."/>
            <person name="Berrin J.G."/>
            <person name="Delaux P.M."/>
            <person name="Dal Grande F."/>
            <person name="Keller J."/>
        </authorList>
    </citation>
    <scope>NUCLEOTIDE SEQUENCE [LARGE SCALE GENOMIC DNA]</scope>
    <source>
        <strain evidence="9 10">SAG 2043</strain>
    </source>
</reference>
<evidence type="ECO:0000313" key="10">
    <source>
        <dbReference type="Proteomes" id="UP001489004"/>
    </source>
</evidence>
<dbReference type="Gene3D" id="3.40.50.150">
    <property type="entry name" value="Vaccinia Virus protein VP39"/>
    <property type="match status" value="1"/>
</dbReference>
<evidence type="ECO:0000256" key="2">
    <source>
        <dbReference type="ARBA" id="ARBA00022603"/>
    </source>
</evidence>
<dbReference type="SUPFAM" id="SSF53335">
    <property type="entry name" value="S-adenosyl-L-methionine-dependent methyltransferases"/>
    <property type="match status" value="1"/>
</dbReference>
<dbReference type="GO" id="GO:0008173">
    <property type="term" value="F:RNA methyltransferase activity"/>
    <property type="evidence" value="ECO:0007669"/>
    <property type="project" value="InterPro"/>
</dbReference>
<sequence>MTKHNNQLPNEHFKKKWQFNVRTWFNQPARKARRQAARAEKAKKVFPRPTAGPLRPVVHGQTIRYNAKKRFGRGFTFEELKEAGIPRKLARTIGIAVDHRRRNRSLESLQENANRLKAYQSKLVVFPRRSRKPKAGDAAAEELKTVTQLKGDVLPIVRSKPALETVTLTPEMKAERAYYRLRLERVNKRLIGVRAKRAAEAEAAEKDKVNLSGDLNFPPLLTTAEEYFCKRGFPDFTLHVGPIHGWRTRARLAVRGSPAAPKLGLFRSRTHIVEDIPGCRIHHPRINEAAMLVRQAMQTCRIHPYDEHSGRGELRYLQFTVSDECPEDLATVQVVLVWNSLPTEQHRTSSLRKLANLLWQQGRLAGQAPLLHSIWANFQPSMTNTILGQDWRLLHGPQHIWQRLGGAAVCLAPGSFAQANTGAMDACLHAIQQSVPLGSRVADLHAGVGTIGLSLAATRQCSLVRFVEINPEGRTPFQESAKRLPAGVHVEYHVTAAGERAQDWLSDIDVVVVDPPRKGLEAALLDALCASPESYLFFPGANHLETLAIFRRSSRS</sequence>
<dbReference type="InterPro" id="IPR001380">
    <property type="entry name" value="Ribosomal_eL13"/>
</dbReference>
<dbReference type="GO" id="GO:0005840">
    <property type="term" value="C:ribosome"/>
    <property type="evidence" value="ECO:0007669"/>
    <property type="project" value="UniProtKB-KW"/>
</dbReference>
<evidence type="ECO:0000256" key="7">
    <source>
        <dbReference type="PROSITE-ProRule" id="PRU01024"/>
    </source>
</evidence>
<dbReference type="InterPro" id="IPR053304">
    <property type="entry name" value="RNA_M5U_MTase"/>
</dbReference>
<comment type="similarity">
    <text evidence="1 8">Belongs to the eukaryotic ribosomal protein eL13 family.</text>
</comment>
<evidence type="ECO:0000256" key="4">
    <source>
        <dbReference type="ARBA" id="ARBA00022691"/>
    </source>
</evidence>